<evidence type="ECO:0000259" key="7">
    <source>
        <dbReference type="PROSITE" id="PS01033"/>
    </source>
</evidence>
<evidence type="ECO:0000256" key="1">
    <source>
        <dbReference type="ARBA" id="ARBA00022617"/>
    </source>
</evidence>
<organism evidence="8 9">
    <name type="scientific">Pseudonocardia xinjiangensis</name>
    <dbReference type="NCBI Taxonomy" id="75289"/>
    <lineage>
        <taxon>Bacteria</taxon>
        <taxon>Bacillati</taxon>
        <taxon>Actinomycetota</taxon>
        <taxon>Actinomycetes</taxon>
        <taxon>Pseudonocardiales</taxon>
        <taxon>Pseudonocardiaceae</taxon>
        <taxon>Pseudonocardia</taxon>
    </lineage>
</organism>
<gene>
    <name evidence="8" type="ORF">HF577_25925</name>
</gene>
<dbReference type="CDD" id="cd19753">
    <property type="entry name" value="Mb-like_oxidoreductase"/>
    <property type="match status" value="1"/>
</dbReference>
<keyword evidence="5" id="KW-0813">Transport</keyword>
<feature type="region of interest" description="Disordered" evidence="6">
    <location>
        <begin position="158"/>
        <end position="194"/>
    </location>
</feature>
<protein>
    <recommendedName>
        <fullName evidence="7">Globin domain-containing protein</fullName>
    </recommendedName>
</protein>
<proteinExistence type="inferred from homology"/>
<dbReference type="PANTHER" id="PTHR43396">
    <property type="entry name" value="FLAVOHEMOPROTEIN"/>
    <property type="match status" value="1"/>
</dbReference>
<dbReference type="InterPro" id="IPR000971">
    <property type="entry name" value="Globin"/>
</dbReference>
<comment type="similarity">
    <text evidence="5">Belongs to the globin family.</text>
</comment>
<evidence type="ECO:0000256" key="2">
    <source>
        <dbReference type="ARBA" id="ARBA00022621"/>
    </source>
</evidence>
<feature type="domain" description="Globin" evidence="7">
    <location>
        <begin position="17"/>
        <end position="154"/>
    </location>
</feature>
<evidence type="ECO:0000256" key="3">
    <source>
        <dbReference type="ARBA" id="ARBA00022723"/>
    </source>
</evidence>
<dbReference type="Pfam" id="PF00042">
    <property type="entry name" value="Globin"/>
    <property type="match status" value="1"/>
</dbReference>
<dbReference type="InterPro" id="IPR009050">
    <property type="entry name" value="Globin-like_sf"/>
</dbReference>
<evidence type="ECO:0000256" key="5">
    <source>
        <dbReference type="RuleBase" id="RU000356"/>
    </source>
</evidence>
<dbReference type="RefSeq" id="WP_169398562.1">
    <property type="nucleotide sequence ID" value="NZ_BAAAJH010000005.1"/>
</dbReference>
<keyword evidence="4" id="KW-0408">Iron</keyword>
<keyword evidence="1 5" id="KW-0349">Heme</keyword>
<evidence type="ECO:0000313" key="8">
    <source>
        <dbReference type="EMBL" id="NMH80511.1"/>
    </source>
</evidence>
<dbReference type="Proteomes" id="UP001296706">
    <property type="component" value="Unassembled WGS sequence"/>
</dbReference>
<dbReference type="EMBL" id="JAAXKY010000104">
    <property type="protein sequence ID" value="NMH80511.1"/>
    <property type="molecule type" value="Genomic_DNA"/>
</dbReference>
<name>A0ABX1RL00_9PSEU</name>
<keyword evidence="3" id="KW-0479">Metal-binding</keyword>
<dbReference type="InterPro" id="IPR012292">
    <property type="entry name" value="Globin/Proto"/>
</dbReference>
<sequence>MSHPQDAGASFAAGVRRPSPAVIAAVRVSCLAVADRPVRLAEVFYAHLFEMAPQLRAMFPPDLTGQMQKMSDSLLNVIGKLDTADTTALEAGLRRLGADHRIRFRVEIEHYGYIGHALTRAVRDLSGPGYSSSLSSSWISVYQWVAMQMIAGAQAADSGASATDRSMPAVPQPRWSRDDESAASPLRHPHRTGN</sequence>
<evidence type="ECO:0000256" key="4">
    <source>
        <dbReference type="ARBA" id="ARBA00023004"/>
    </source>
</evidence>
<dbReference type="SUPFAM" id="SSF46458">
    <property type="entry name" value="Globin-like"/>
    <property type="match status" value="1"/>
</dbReference>
<dbReference type="Gene3D" id="1.10.490.10">
    <property type="entry name" value="Globins"/>
    <property type="match status" value="1"/>
</dbReference>
<evidence type="ECO:0000313" key="9">
    <source>
        <dbReference type="Proteomes" id="UP001296706"/>
    </source>
</evidence>
<dbReference type="PANTHER" id="PTHR43396:SF3">
    <property type="entry name" value="FLAVOHEMOPROTEIN"/>
    <property type="match status" value="1"/>
</dbReference>
<keyword evidence="2 5" id="KW-0561">Oxygen transport</keyword>
<evidence type="ECO:0000256" key="6">
    <source>
        <dbReference type="SAM" id="MobiDB-lite"/>
    </source>
</evidence>
<dbReference type="PROSITE" id="PS01033">
    <property type="entry name" value="GLOBIN"/>
    <property type="match status" value="1"/>
</dbReference>
<accession>A0ABX1RL00</accession>
<comment type="caution">
    <text evidence="8">The sequence shown here is derived from an EMBL/GenBank/DDBJ whole genome shotgun (WGS) entry which is preliminary data.</text>
</comment>
<keyword evidence="9" id="KW-1185">Reference proteome</keyword>
<reference evidence="8 9" key="1">
    <citation type="submission" date="2020-04" db="EMBL/GenBank/DDBJ databases">
        <authorList>
            <person name="Klaysubun C."/>
            <person name="Duangmal K."/>
            <person name="Lipun K."/>
        </authorList>
    </citation>
    <scope>NUCLEOTIDE SEQUENCE [LARGE SCALE GENOMIC DNA]</scope>
    <source>
        <strain evidence="8 9">JCM 11839</strain>
    </source>
</reference>